<keyword evidence="2" id="KW-1185">Reference proteome</keyword>
<sequence>GPYDGPLGSLVKFQRAKHYRWSPKKEHLVTSASAPRYLVGSASASEYLVTSIFASAPARDSLEK</sequence>
<dbReference type="EMBL" id="CAJVQC010175799">
    <property type="protein sequence ID" value="CAG8851373.1"/>
    <property type="molecule type" value="Genomic_DNA"/>
</dbReference>
<name>A0ACA9SY20_9GLOM</name>
<proteinExistence type="predicted"/>
<protein>
    <submittedName>
        <fullName evidence="1">10328_t:CDS:1</fullName>
    </submittedName>
</protein>
<feature type="non-terminal residue" evidence="1">
    <location>
        <position position="1"/>
    </location>
</feature>
<organism evidence="1 2">
    <name type="scientific">Racocetra persica</name>
    <dbReference type="NCBI Taxonomy" id="160502"/>
    <lineage>
        <taxon>Eukaryota</taxon>
        <taxon>Fungi</taxon>
        <taxon>Fungi incertae sedis</taxon>
        <taxon>Mucoromycota</taxon>
        <taxon>Glomeromycotina</taxon>
        <taxon>Glomeromycetes</taxon>
        <taxon>Diversisporales</taxon>
        <taxon>Gigasporaceae</taxon>
        <taxon>Racocetra</taxon>
    </lineage>
</organism>
<comment type="caution">
    <text evidence="1">The sequence shown here is derived from an EMBL/GenBank/DDBJ whole genome shotgun (WGS) entry which is preliminary data.</text>
</comment>
<evidence type="ECO:0000313" key="2">
    <source>
        <dbReference type="Proteomes" id="UP000789920"/>
    </source>
</evidence>
<evidence type="ECO:0000313" key="1">
    <source>
        <dbReference type="EMBL" id="CAG8851373.1"/>
    </source>
</evidence>
<reference evidence="1" key="1">
    <citation type="submission" date="2021-06" db="EMBL/GenBank/DDBJ databases">
        <authorList>
            <person name="Kallberg Y."/>
            <person name="Tangrot J."/>
            <person name="Rosling A."/>
        </authorList>
    </citation>
    <scope>NUCLEOTIDE SEQUENCE</scope>
    <source>
        <strain evidence="1">MA461A</strain>
    </source>
</reference>
<dbReference type="Proteomes" id="UP000789920">
    <property type="component" value="Unassembled WGS sequence"/>
</dbReference>
<accession>A0ACA9SY20</accession>
<gene>
    <name evidence="1" type="ORF">RPERSI_LOCUS36532</name>
</gene>